<dbReference type="InterPro" id="IPR011004">
    <property type="entry name" value="Trimer_LpxA-like_sf"/>
</dbReference>
<dbReference type="InterPro" id="IPR024688">
    <property type="entry name" value="Mac_dom"/>
</dbReference>
<dbReference type="AlphaFoldDB" id="A0A5J5IWX1"/>
<dbReference type="Gene3D" id="2.160.10.10">
    <property type="entry name" value="Hexapeptide repeat proteins"/>
    <property type="match status" value="1"/>
</dbReference>
<dbReference type="GO" id="GO:0005829">
    <property type="term" value="C:cytosol"/>
    <property type="evidence" value="ECO:0007669"/>
    <property type="project" value="TreeGrafter"/>
</dbReference>
<dbReference type="InterPro" id="IPR001451">
    <property type="entry name" value="Hexapep"/>
</dbReference>
<dbReference type="SUPFAM" id="SSF51161">
    <property type="entry name" value="Trimeric LpxA-like enzymes"/>
    <property type="match status" value="1"/>
</dbReference>
<dbReference type="PROSITE" id="PS00101">
    <property type="entry name" value="HEXAPEP_TRANSFERASES"/>
    <property type="match status" value="1"/>
</dbReference>
<feature type="domain" description="Maltose/galactoside acetyltransferase" evidence="5">
    <location>
        <begin position="14"/>
        <end position="68"/>
    </location>
</feature>
<dbReference type="GO" id="GO:0016407">
    <property type="term" value="F:acetyltransferase activity"/>
    <property type="evidence" value="ECO:0007669"/>
    <property type="project" value="InterPro"/>
</dbReference>
<dbReference type="Pfam" id="PF00132">
    <property type="entry name" value="Hexapep"/>
    <property type="match status" value="1"/>
</dbReference>
<evidence type="ECO:0000256" key="2">
    <source>
        <dbReference type="ARBA" id="ARBA00022679"/>
    </source>
</evidence>
<gene>
    <name evidence="6" type="ORF">F6B42_02190</name>
</gene>
<organism evidence="6 7">
    <name type="scientific">Microbacterium radiodurans</name>
    <dbReference type="NCBI Taxonomy" id="661398"/>
    <lineage>
        <taxon>Bacteria</taxon>
        <taxon>Bacillati</taxon>
        <taxon>Actinomycetota</taxon>
        <taxon>Actinomycetes</taxon>
        <taxon>Micrococcales</taxon>
        <taxon>Microbacteriaceae</taxon>
        <taxon>Microbacterium</taxon>
    </lineage>
</organism>
<keyword evidence="7" id="KW-1185">Reference proteome</keyword>
<evidence type="ECO:0000313" key="6">
    <source>
        <dbReference type="EMBL" id="KAA9089315.1"/>
    </source>
</evidence>
<keyword evidence="2 6" id="KW-0808">Transferase</keyword>
<dbReference type="Proteomes" id="UP000327039">
    <property type="component" value="Unassembled WGS sequence"/>
</dbReference>
<evidence type="ECO:0000256" key="4">
    <source>
        <dbReference type="ARBA" id="ARBA00023315"/>
    </source>
</evidence>
<dbReference type="PANTHER" id="PTHR23416">
    <property type="entry name" value="SIALIC ACID SYNTHASE-RELATED"/>
    <property type="match status" value="1"/>
</dbReference>
<dbReference type="EMBL" id="VYRZ01000001">
    <property type="protein sequence ID" value="KAA9089315.1"/>
    <property type="molecule type" value="Genomic_DNA"/>
</dbReference>
<evidence type="ECO:0000313" key="7">
    <source>
        <dbReference type="Proteomes" id="UP000327039"/>
    </source>
</evidence>
<protein>
    <submittedName>
        <fullName evidence="6">Sugar O-acetyltransferase</fullName>
    </submittedName>
</protein>
<proteinExistence type="inferred from homology"/>
<name>A0A5J5IWX1_9MICO</name>
<sequence>MTANYFADDPRTNRERMLAGELYIADDPESARVARRAVELSAAYARAVVEAPETAPAHLKELLGTLGDDVEIKPPFFVDYGENIHIGARTFINAHLTALDVARITIGEDCQIGPNVQLLTPTHPLDPQQRRDKLEAAEPITLGDNVWLGGGVIVCPGVTIGENTVVGAGAVVTRDLPANVVAVGSPARVIREL</sequence>
<evidence type="ECO:0000259" key="5">
    <source>
        <dbReference type="SMART" id="SM01266"/>
    </source>
</evidence>
<accession>A0A5J5IWX1</accession>
<evidence type="ECO:0000256" key="3">
    <source>
        <dbReference type="ARBA" id="ARBA00022737"/>
    </source>
</evidence>
<dbReference type="GO" id="GO:0008374">
    <property type="term" value="F:O-acyltransferase activity"/>
    <property type="evidence" value="ECO:0007669"/>
    <property type="project" value="TreeGrafter"/>
</dbReference>
<comment type="similarity">
    <text evidence="1">Belongs to the transferase hexapeptide repeat family.</text>
</comment>
<evidence type="ECO:0000256" key="1">
    <source>
        <dbReference type="ARBA" id="ARBA00007274"/>
    </source>
</evidence>
<dbReference type="CDD" id="cd03357">
    <property type="entry name" value="LbH_MAT_GAT"/>
    <property type="match status" value="1"/>
</dbReference>
<dbReference type="PANTHER" id="PTHR23416:SF23">
    <property type="entry name" value="ACETYLTRANSFERASE C18B11.09C-RELATED"/>
    <property type="match status" value="1"/>
</dbReference>
<dbReference type="InterPro" id="IPR018357">
    <property type="entry name" value="Hexapep_transf_CS"/>
</dbReference>
<reference evidence="7" key="1">
    <citation type="submission" date="2019-09" db="EMBL/GenBank/DDBJ databases">
        <title>Mumia zhuanghuii sp. nov. isolated from the intestinal contents of plateau pika (Ochotona curzoniae) in the Qinghai-Tibet plateau of China.</title>
        <authorList>
            <person name="Tian Z."/>
        </authorList>
    </citation>
    <scope>NUCLEOTIDE SEQUENCE [LARGE SCALE GENOMIC DNA]</scope>
    <source>
        <strain evidence="7">DSM 25564</strain>
    </source>
</reference>
<comment type="caution">
    <text evidence="6">The sequence shown here is derived from an EMBL/GenBank/DDBJ whole genome shotgun (WGS) entry which is preliminary data.</text>
</comment>
<dbReference type="Pfam" id="PF12464">
    <property type="entry name" value="Mac"/>
    <property type="match status" value="1"/>
</dbReference>
<keyword evidence="4" id="KW-0012">Acyltransferase</keyword>
<keyword evidence="3" id="KW-0677">Repeat</keyword>
<dbReference type="FunFam" id="2.160.10.10:FF:000025">
    <property type="entry name" value="Hexapeptide-repeat containing-acetyltransferase"/>
    <property type="match status" value="1"/>
</dbReference>
<dbReference type="RefSeq" id="WP_150417947.1">
    <property type="nucleotide sequence ID" value="NZ_VYRZ01000001.1"/>
</dbReference>
<dbReference type="OrthoDB" id="2643438at2"/>
<dbReference type="SMART" id="SM01266">
    <property type="entry name" value="Mac"/>
    <property type="match status" value="1"/>
</dbReference>
<dbReference type="InterPro" id="IPR051159">
    <property type="entry name" value="Hexapeptide_acetyltransf"/>
</dbReference>